<dbReference type="InterPro" id="IPR001849">
    <property type="entry name" value="PH_domain"/>
</dbReference>
<dbReference type="InterPro" id="IPR011993">
    <property type="entry name" value="PH-like_dom_sf"/>
</dbReference>
<dbReference type="Proteomes" id="UP000492821">
    <property type="component" value="Unassembled WGS sequence"/>
</dbReference>
<evidence type="ECO:0000256" key="1">
    <source>
        <dbReference type="ARBA" id="ARBA00004496"/>
    </source>
</evidence>
<accession>A0A7E4W1X5</accession>
<dbReference type="GO" id="GO:0006869">
    <property type="term" value="P:lipid transport"/>
    <property type="evidence" value="ECO:0007669"/>
    <property type="project" value="UniProtKB-KW"/>
</dbReference>
<dbReference type="InterPro" id="IPR041680">
    <property type="entry name" value="PH_8"/>
</dbReference>
<dbReference type="SUPFAM" id="SSF144000">
    <property type="entry name" value="Oxysterol-binding protein-like"/>
    <property type="match status" value="1"/>
</dbReference>
<proteinExistence type="inferred from homology"/>
<dbReference type="GO" id="GO:0005829">
    <property type="term" value="C:cytosol"/>
    <property type="evidence" value="ECO:0007669"/>
    <property type="project" value="TreeGrafter"/>
</dbReference>
<keyword evidence="10" id="KW-0175">Coiled coil</keyword>
<keyword evidence="3 9" id="KW-0813">Transport</keyword>
<evidence type="ECO:0000256" key="7">
    <source>
        <dbReference type="ARBA" id="ARBA00023121"/>
    </source>
</evidence>
<comment type="similarity">
    <text evidence="2 8">Belongs to the OSBP family.</text>
</comment>
<feature type="domain" description="PH" evidence="11">
    <location>
        <begin position="139"/>
        <end position="233"/>
    </location>
</feature>
<evidence type="ECO:0000256" key="10">
    <source>
        <dbReference type="SAM" id="Coils"/>
    </source>
</evidence>
<keyword evidence="4" id="KW-0963">Cytoplasm</keyword>
<dbReference type="InterPro" id="IPR000648">
    <property type="entry name" value="Oxysterol-bd"/>
</dbReference>
<dbReference type="Pfam" id="PF15409">
    <property type="entry name" value="PH_8"/>
    <property type="match status" value="1"/>
</dbReference>
<dbReference type="PANTHER" id="PTHR10972">
    <property type="entry name" value="OXYSTEROL-BINDING PROTEIN-RELATED"/>
    <property type="match status" value="1"/>
</dbReference>
<comment type="subcellular location">
    <subcellularLocation>
        <location evidence="1">Cytoplasm</location>
    </subcellularLocation>
</comment>
<dbReference type="Pfam" id="PF01237">
    <property type="entry name" value="Oxysterol_BP"/>
    <property type="match status" value="1"/>
</dbReference>
<dbReference type="GO" id="GO:0097038">
    <property type="term" value="C:perinuclear endoplasmic reticulum"/>
    <property type="evidence" value="ECO:0007669"/>
    <property type="project" value="TreeGrafter"/>
</dbReference>
<dbReference type="PROSITE" id="PS50003">
    <property type="entry name" value="PH_DOMAIN"/>
    <property type="match status" value="1"/>
</dbReference>
<name>A0A7E4W1X5_PANRE</name>
<dbReference type="Gene3D" id="2.40.160.120">
    <property type="match status" value="1"/>
</dbReference>
<feature type="coiled-coil region" evidence="10">
    <location>
        <begin position="331"/>
        <end position="358"/>
    </location>
</feature>
<evidence type="ECO:0000256" key="9">
    <source>
        <dbReference type="RuleBase" id="RU003845"/>
    </source>
</evidence>
<dbReference type="WBParaSite" id="Pan_g6324.t3">
    <property type="protein sequence ID" value="Pan_g6324.t3"/>
    <property type="gene ID" value="Pan_g6324"/>
</dbReference>
<sequence length="839" mass="95507">MGTILAVNNWKPCYATEAPGMTMDTGVAAMMVLYGITSACETAFRAMQCAKRKHVATHPTSSSVSRRPFSSLTLTVHLVRLICIASPYMMPWRFVAHLFIRSFVHPQIRHLWSSVTMPKSGSTSSHCDEPLTCLPRSAHIEKAGFLQKWTNYLKGYRQRWFVLDSNGILSYYRGREEVGHACRGSLNLQESQIHTDPATCNLTISASSQAFHLKAQNEVDRQEWLNALEYARHRAIKKADSDEDDDNAASTISDVRNILEGLSTAMDQSSTDVRSLETQIKKILHEISKTAGSKAEDKIQILKQLIDQLIVKSSEAVVTTKKETRSLVKYISNEHEQRVRLQEQIETLAKQHSKLERAAFNSTSTEQPLSAFTDSDEEFHDAVDEFHDVDGSQQGSIDEHDRDFFTAEIVTPRDSWAGGDTHPASQMTAVVPANAKHGIKQRRGAIPERPQGSISLWSIMRNCIGKELTKIPMPVNFNEPLSVLQRITEDLEYAYLLDRAADKDPLLQMCYVAAYAVSCYSTTGNRTTKPFNPLLGETYECDRTDDLGWRSITEQVSHHPPATAHHAEGTDWSMFQDFYMTSRFRGKYLSVTPTGLTHVSFKNSGNVYSYRKITTTVHNIIVGKLWIDNHGEMVIENHKTGDKCTLKFHAYSYFSSEKPRKVTGVVKDANGVARYCIQGYWDKSIDVMEVTKYEQHDKQSKSVIETNSPRRLWTINPPYPNNEKMYYFTKLAIELNEEDDTVAPTDSRRRPDQRLMEQGNWDEANNIKNEVEERQRIARKKRDAEAEQAMVKGLAYPEYAPLWFEKAQDEHTGSVIHVYKGNYWECKNNQDWSMCPTLF</sequence>
<dbReference type="PANTHER" id="PTHR10972:SF205">
    <property type="entry name" value="OXYSTEROL-BINDING PROTEIN 1"/>
    <property type="match status" value="1"/>
</dbReference>
<evidence type="ECO:0000259" key="11">
    <source>
        <dbReference type="PROSITE" id="PS50003"/>
    </source>
</evidence>
<evidence type="ECO:0000256" key="3">
    <source>
        <dbReference type="ARBA" id="ARBA00022448"/>
    </source>
</evidence>
<reference evidence="13" key="2">
    <citation type="submission" date="2020-10" db="UniProtKB">
        <authorList>
            <consortium name="WormBaseParasite"/>
        </authorList>
    </citation>
    <scope>IDENTIFICATION</scope>
</reference>
<keyword evidence="5" id="KW-0597">Phosphoprotein</keyword>
<evidence type="ECO:0000313" key="12">
    <source>
        <dbReference type="Proteomes" id="UP000492821"/>
    </source>
</evidence>
<evidence type="ECO:0000313" key="13">
    <source>
        <dbReference type="WBParaSite" id="Pan_g6324.t3"/>
    </source>
</evidence>
<reference evidence="12" key="1">
    <citation type="journal article" date="2013" name="Genetics">
        <title>The draft genome and transcriptome of Panagrellus redivivus are shaped by the harsh demands of a free-living lifestyle.</title>
        <authorList>
            <person name="Srinivasan J."/>
            <person name="Dillman A.R."/>
            <person name="Macchietto M.G."/>
            <person name="Heikkinen L."/>
            <person name="Lakso M."/>
            <person name="Fracchia K.M."/>
            <person name="Antoshechkin I."/>
            <person name="Mortazavi A."/>
            <person name="Wong G."/>
            <person name="Sternberg P.W."/>
        </authorList>
    </citation>
    <scope>NUCLEOTIDE SEQUENCE [LARGE SCALE GENOMIC DNA]</scope>
    <source>
        <strain evidence="12">MT8872</strain>
    </source>
</reference>
<dbReference type="GO" id="GO:0032934">
    <property type="term" value="F:sterol binding"/>
    <property type="evidence" value="ECO:0007669"/>
    <property type="project" value="TreeGrafter"/>
</dbReference>
<dbReference type="PROSITE" id="PS01013">
    <property type="entry name" value="OSBP"/>
    <property type="match status" value="1"/>
</dbReference>
<evidence type="ECO:0000256" key="5">
    <source>
        <dbReference type="ARBA" id="ARBA00022553"/>
    </source>
</evidence>
<dbReference type="InterPro" id="IPR037239">
    <property type="entry name" value="OSBP_sf"/>
</dbReference>
<keyword evidence="7" id="KW-0446">Lipid-binding</keyword>
<evidence type="ECO:0000256" key="8">
    <source>
        <dbReference type="RuleBase" id="RU003844"/>
    </source>
</evidence>
<dbReference type="FunFam" id="2.40.160.120:FF:000031">
    <property type="entry name" value="Oxysterol-binding protein 2"/>
    <property type="match status" value="1"/>
</dbReference>
<evidence type="ECO:0000256" key="6">
    <source>
        <dbReference type="ARBA" id="ARBA00023055"/>
    </source>
</evidence>
<dbReference type="Gene3D" id="2.30.29.30">
    <property type="entry name" value="Pleckstrin-homology domain (PH domain)/Phosphotyrosine-binding domain (PTB)"/>
    <property type="match status" value="1"/>
</dbReference>
<dbReference type="SUPFAM" id="SSF50729">
    <property type="entry name" value="PH domain-like"/>
    <property type="match status" value="1"/>
</dbReference>
<dbReference type="SMART" id="SM00233">
    <property type="entry name" value="PH"/>
    <property type="match status" value="1"/>
</dbReference>
<dbReference type="InterPro" id="IPR018494">
    <property type="entry name" value="Oxysterol-bd_CS"/>
</dbReference>
<keyword evidence="6 9" id="KW-0445">Lipid transport</keyword>
<keyword evidence="12" id="KW-1185">Reference proteome</keyword>
<protein>
    <recommendedName>
        <fullName evidence="9">Oxysterol-binding protein</fullName>
    </recommendedName>
</protein>
<evidence type="ECO:0000256" key="4">
    <source>
        <dbReference type="ARBA" id="ARBA00022490"/>
    </source>
</evidence>
<dbReference type="GO" id="GO:0005886">
    <property type="term" value="C:plasma membrane"/>
    <property type="evidence" value="ECO:0007669"/>
    <property type="project" value="TreeGrafter"/>
</dbReference>
<evidence type="ECO:0000256" key="2">
    <source>
        <dbReference type="ARBA" id="ARBA00008842"/>
    </source>
</evidence>
<dbReference type="AlphaFoldDB" id="A0A7E4W1X5"/>
<organism evidence="12 13">
    <name type="scientific">Panagrellus redivivus</name>
    <name type="common">Microworm</name>
    <dbReference type="NCBI Taxonomy" id="6233"/>
    <lineage>
        <taxon>Eukaryota</taxon>
        <taxon>Metazoa</taxon>
        <taxon>Ecdysozoa</taxon>
        <taxon>Nematoda</taxon>
        <taxon>Chromadorea</taxon>
        <taxon>Rhabditida</taxon>
        <taxon>Tylenchina</taxon>
        <taxon>Panagrolaimomorpha</taxon>
        <taxon>Panagrolaimoidea</taxon>
        <taxon>Panagrolaimidae</taxon>
        <taxon>Panagrellus</taxon>
    </lineage>
</organism>